<dbReference type="PRINTS" id="PR01023">
    <property type="entry name" value="NAFLGMOTY"/>
</dbReference>
<name>A0A2N7ID15_9VIBR</name>
<keyword evidence="3 7" id="KW-0732">Signal</keyword>
<protein>
    <recommendedName>
        <fullName evidence="2">Type IV secretion system putative lipoprotein virB7</fullName>
    </recommendedName>
</protein>
<dbReference type="EMBL" id="MCYL01000024">
    <property type="protein sequence ID" value="PML54847.1"/>
    <property type="molecule type" value="Genomic_DNA"/>
</dbReference>
<dbReference type="Pfam" id="PF00691">
    <property type="entry name" value="OmpA"/>
    <property type="match status" value="1"/>
</dbReference>
<dbReference type="Gene3D" id="3.30.1330.60">
    <property type="entry name" value="OmpA-like domain"/>
    <property type="match status" value="1"/>
</dbReference>
<feature type="signal peptide" evidence="7">
    <location>
        <begin position="1"/>
        <end position="19"/>
    </location>
</feature>
<dbReference type="InterPro" id="IPR036737">
    <property type="entry name" value="OmpA-like_sf"/>
</dbReference>
<evidence type="ECO:0000313" key="9">
    <source>
        <dbReference type="EMBL" id="PML54847.1"/>
    </source>
</evidence>
<evidence type="ECO:0000256" key="1">
    <source>
        <dbReference type="ARBA" id="ARBA00004442"/>
    </source>
</evidence>
<organism evidence="9 10">
    <name type="scientific">Vibrio lentus</name>
    <dbReference type="NCBI Taxonomy" id="136468"/>
    <lineage>
        <taxon>Bacteria</taxon>
        <taxon>Pseudomonadati</taxon>
        <taxon>Pseudomonadota</taxon>
        <taxon>Gammaproteobacteria</taxon>
        <taxon>Vibrionales</taxon>
        <taxon>Vibrionaceae</taxon>
        <taxon>Vibrio</taxon>
    </lineage>
</organism>
<comment type="caution">
    <text evidence="9">The sequence shown here is derived from an EMBL/GenBank/DDBJ whole genome shotgun (WGS) entry which is preliminary data.</text>
</comment>
<dbReference type="Pfam" id="PF08139">
    <property type="entry name" value="LPAM_1"/>
    <property type="match status" value="1"/>
</dbReference>
<dbReference type="PROSITE" id="PS51257">
    <property type="entry name" value="PROKAR_LIPOPROTEIN"/>
    <property type="match status" value="1"/>
</dbReference>
<keyword evidence="5" id="KW-0998">Cell outer membrane</keyword>
<dbReference type="CDD" id="cd07185">
    <property type="entry name" value="OmpA_C-like"/>
    <property type="match status" value="1"/>
</dbReference>
<dbReference type="PANTHER" id="PTHR30329:SF21">
    <property type="entry name" value="LIPOPROTEIN YIAD-RELATED"/>
    <property type="match status" value="1"/>
</dbReference>
<evidence type="ECO:0000256" key="6">
    <source>
        <dbReference type="PROSITE-ProRule" id="PRU00473"/>
    </source>
</evidence>
<dbReference type="PRINTS" id="PR01021">
    <property type="entry name" value="OMPADOMAIN"/>
</dbReference>
<proteinExistence type="predicted"/>
<dbReference type="GO" id="GO:0009279">
    <property type="term" value="C:cell outer membrane"/>
    <property type="evidence" value="ECO:0007669"/>
    <property type="project" value="UniProtKB-SubCell"/>
</dbReference>
<dbReference type="InterPro" id="IPR006665">
    <property type="entry name" value="OmpA-like"/>
</dbReference>
<dbReference type="InterPro" id="IPR050330">
    <property type="entry name" value="Bact_OuterMem_StrucFunc"/>
</dbReference>
<evidence type="ECO:0000256" key="4">
    <source>
        <dbReference type="ARBA" id="ARBA00023136"/>
    </source>
</evidence>
<accession>A0A2N7ID15</accession>
<evidence type="ECO:0000313" key="10">
    <source>
        <dbReference type="Proteomes" id="UP000235746"/>
    </source>
</evidence>
<evidence type="ECO:0000256" key="3">
    <source>
        <dbReference type="ARBA" id="ARBA00022729"/>
    </source>
</evidence>
<dbReference type="PROSITE" id="PS51123">
    <property type="entry name" value="OMPA_2"/>
    <property type="match status" value="1"/>
</dbReference>
<feature type="domain" description="OmpA-like" evidence="8">
    <location>
        <begin position="105"/>
        <end position="222"/>
    </location>
</feature>
<dbReference type="Proteomes" id="UP000235746">
    <property type="component" value="Unassembled WGS sequence"/>
</dbReference>
<keyword evidence="4 6" id="KW-0472">Membrane</keyword>
<dbReference type="AlphaFoldDB" id="A0A2N7ID15"/>
<dbReference type="InterPro" id="IPR012640">
    <property type="entry name" value="Membr_lipoprot_lipid_attach_CS"/>
</dbReference>
<evidence type="ECO:0000256" key="7">
    <source>
        <dbReference type="SAM" id="SignalP"/>
    </source>
</evidence>
<gene>
    <name evidence="9" type="ORF">BCT74_05815</name>
</gene>
<evidence type="ECO:0000259" key="8">
    <source>
        <dbReference type="PROSITE" id="PS51123"/>
    </source>
</evidence>
<comment type="subcellular location">
    <subcellularLocation>
        <location evidence="1">Cell outer membrane</location>
    </subcellularLocation>
</comment>
<dbReference type="InterPro" id="IPR006664">
    <property type="entry name" value="OMP_bac"/>
</dbReference>
<dbReference type="SUPFAM" id="SSF103088">
    <property type="entry name" value="OmpA-like"/>
    <property type="match status" value="1"/>
</dbReference>
<reference evidence="10" key="1">
    <citation type="submission" date="2016-07" db="EMBL/GenBank/DDBJ databases">
        <title>Nontailed viruses are major unrecognized killers of bacteria in the ocean.</title>
        <authorList>
            <person name="Kauffman K."/>
            <person name="Hussain F."/>
            <person name="Yang J."/>
            <person name="Arevalo P."/>
            <person name="Brown J."/>
            <person name="Cutler M."/>
            <person name="Kelly L."/>
            <person name="Polz M.F."/>
        </authorList>
    </citation>
    <scope>NUCLEOTIDE SEQUENCE [LARGE SCALE GENOMIC DNA]</scope>
    <source>
        <strain evidence="10">10N.261.51.B8</strain>
    </source>
</reference>
<sequence>MKRVIVTLSIAALLSGCQATQRQNATTGETETNSATKGALAGMLAGAAIGAATGDNSHDRKKRALRGAAIGGVAGGGAGYYMDKQEQALREQLVSSGVQVKRINDKELQLVMENGIGFDSGSYHLSSGIYSTLNSVALILGEYPDTRLDIKGHTDSSGNDSSNQTLSEQRAQSVGRYLIDQKVASGRVVTQGYGERYPVCDNSTKEGRACNRRVEINILALN</sequence>
<dbReference type="PANTHER" id="PTHR30329">
    <property type="entry name" value="STATOR ELEMENT OF FLAGELLAR MOTOR COMPLEX"/>
    <property type="match status" value="1"/>
</dbReference>
<evidence type="ECO:0000256" key="2">
    <source>
        <dbReference type="ARBA" id="ARBA00017922"/>
    </source>
</evidence>
<dbReference type="InterPro" id="IPR039567">
    <property type="entry name" value="Gly-zipper"/>
</dbReference>
<evidence type="ECO:0000256" key="5">
    <source>
        <dbReference type="ARBA" id="ARBA00023237"/>
    </source>
</evidence>
<dbReference type="Pfam" id="PF13488">
    <property type="entry name" value="Gly-zipper_Omp"/>
    <property type="match status" value="1"/>
</dbReference>
<feature type="chain" id="PRO_5014646526" description="Type IV secretion system putative lipoprotein virB7" evidence="7">
    <location>
        <begin position="20"/>
        <end position="222"/>
    </location>
</feature>
<dbReference type="RefSeq" id="WP_102559203.1">
    <property type="nucleotide sequence ID" value="NZ_MCYL01000024.1"/>
</dbReference>